<feature type="domain" description="N-acetyltransferase" evidence="2">
    <location>
        <begin position="119"/>
        <end position="250"/>
    </location>
</feature>
<dbReference type="EMBL" id="DVNM01000039">
    <property type="protein sequence ID" value="HIU69677.1"/>
    <property type="molecule type" value="Genomic_DNA"/>
</dbReference>
<keyword evidence="1" id="KW-0808">Transferase</keyword>
<dbReference type="Pfam" id="PF00583">
    <property type="entry name" value="Acetyltransf_1"/>
    <property type="match status" value="1"/>
</dbReference>
<protein>
    <submittedName>
        <fullName evidence="3">GNAT family N-acetyltransferase</fullName>
    </submittedName>
</protein>
<evidence type="ECO:0000259" key="2">
    <source>
        <dbReference type="PROSITE" id="PS51186"/>
    </source>
</evidence>
<comment type="caution">
    <text evidence="3">The sequence shown here is derived from an EMBL/GenBank/DDBJ whole genome shotgun (WGS) entry which is preliminary data.</text>
</comment>
<dbReference type="InterPro" id="IPR016181">
    <property type="entry name" value="Acyl_CoA_acyltransferase"/>
</dbReference>
<gene>
    <name evidence="3" type="ORF">IAD23_06965</name>
</gene>
<dbReference type="CDD" id="cd04301">
    <property type="entry name" value="NAT_SF"/>
    <property type="match status" value="1"/>
</dbReference>
<dbReference type="SUPFAM" id="SSF55729">
    <property type="entry name" value="Acyl-CoA N-acyltransferases (Nat)"/>
    <property type="match status" value="1"/>
</dbReference>
<organism evidence="3 4">
    <name type="scientific">Candidatus Scybalenecus merdavium</name>
    <dbReference type="NCBI Taxonomy" id="2840939"/>
    <lineage>
        <taxon>Bacteria</taxon>
        <taxon>Bacillati</taxon>
        <taxon>Bacillota</taxon>
        <taxon>Clostridia</taxon>
        <taxon>Eubacteriales</taxon>
        <taxon>Oscillospiraceae</taxon>
        <taxon>Oscillospiraceae incertae sedis</taxon>
        <taxon>Candidatus Scybalenecus</taxon>
    </lineage>
</organism>
<dbReference type="PANTHER" id="PTHR13947:SF37">
    <property type="entry name" value="LD18367P"/>
    <property type="match status" value="1"/>
</dbReference>
<dbReference type="Proteomes" id="UP000824125">
    <property type="component" value="Unassembled WGS sequence"/>
</dbReference>
<dbReference type="InterPro" id="IPR000182">
    <property type="entry name" value="GNAT_dom"/>
</dbReference>
<evidence type="ECO:0000313" key="3">
    <source>
        <dbReference type="EMBL" id="HIU69677.1"/>
    </source>
</evidence>
<proteinExistence type="predicted"/>
<dbReference type="InterPro" id="IPR050769">
    <property type="entry name" value="NAT_camello-type"/>
</dbReference>
<accession>A0A9D1SNN7</accession>
<dbReference type="Gene3D" id="3.40.630.30">
    <property type="match status" value="1"/>
</dbReference>
<name>A0A9D1SNN7_9FIRM</name>
<reference evidence="3" key="1">
    <citation type="submission" date="2020-10" db="EMBL/GenBank/DDBJ databases">
        <authorList>
            <person name="Gilroy R."/>
        </authorList>
    </citation>
    <scope>NUCLEOTIDE SEQUENCE</scope>
    <source>
        <strain evidence="3">CHK176-6737</strain>
    </source>
</reference>
<dbReference type="PANTHER" id="PTHR13947">
    <property type="entry name" value="GNAT FAMILY N-ACETYLTRANSFERASE"/>
    <property type="match status" value="1"/>
</dbReference>
<evidence type="ECO:0000256" key="1">
    <source>
        <dbReference type="ARBA" id="ARBA00022679"/>
    </source>
</evidence>
<reference evidence="3" key="2">
    <citation type="journal article" date="2021" name="PeerJ">
        <title>Extensive microbial diversity within the chicken gut microbiome revealed by metagenomics and culture.</title>
        <authorList>
            <person name="Gilroy R."/>
            <person name="Ravi A."/>
            <person name="Getino M."/>
            <person name="Pursley I."/>
            <person name="Horton D.L."/>
            <person name="Alikhan N.F."/>
            <person name="Baker D."/>
            <person name="Gharbi K."/>
            <person name="Hall N."/>
            <person name="Watson M."/>
            <person name="Adriaenssens E.M."/>
            <person name="Foster-Nyarko E."/>
            <person name="Jarju S."/>
            <person name="Secka A."/>
            <person name="Antonio M."/>
            <person name="Oren A."/>
            <person name="Chaudhuri R.R."/>
            <person name="La Ragione R."/>
            <person name="Hildebrand F."/>
            <person name="Pallen M.J."/>
        </authorList>
    </citation>
    <scope>NUCLEOTIDE SEQUENCE</scope>
    <source>
        <strain evidence="3">CHK176-6737</strain>
    </source>
</reference>
<dbReference type="GO" id="GO:0008080">
    <property type="term" value="F:N-acetyltransferase activity"/>
    <property type="evidence" value="ECO:0007669"/>
    <property type="project" value="InterPro"/>
</dbReference>
<sequence length="250" mass="29410">MDLLKIYREEDLFPREFTAYAERKYGLLFYNENNKDSYDSNHAIIFKDRINDVTKILEDITEFYRERGIKPAIYQSITDDGYFESIREELVAHGYDVYGEENRYMVLLDECKIMPNPLIEVRKIEKWEDAFRMHIFEAAGEPWETDVVKMALEKSNTLFFVAYIDGRPVGMTRAHTKDGVCRVDYLLVATEHRKKGVGRAIMQTFAKYCMKNKIENCFLWPDGESAERIYYEAGFRLVEVKIAGRACFVN</sequence>
<evidence type="ECO:0000313" key="4">
    <source>
        <dbReference type="Proteomes" id="UP000824125"/>
    </source>
</evidence>
<dbReference type="AlphaFoldDB" id="A0A9D1SNN7"/>
<dbReference type="PROSITE" id="PS51186">
    <property type="entry name" value="GNAT"/>
    <property type="match status" value="1"/>
</dbReference>